<dbReference type="PANTHER" id="PTHR46558:SF4">
    <property type="entry name" value="DNA-BIDING PHAGE PROTEIN"/>
    <property type="match status" value="1"/>
</dbReference>
<dbReference type="EMBL" id="CP101914">
    <property type="protein sequence ID" value="UUI03503.1"/>
    <property type="molecule type" value="Genomic_DNA"/>
</dbReference>
<reference evidence="4" key="1">
    <citation type="submission" date="2022-07" db="EMBL/GenBank/DDBJ databases">
        <title>FELIX.</title>
        <authorList>
            <person name="Wan K.H."/>
            <person name="Park S."/>
            <person name="Lawrence Q."/>
            <person name="Eichenberger J.P."/>
            <person name="Booth B.W."/>
            <person name="Piaggio A.J."/>
            <person name="Chandler J.C."/>
            <person name="Franklin A.B."/>
            <person name="Celniker S.E."/>
        </authorList>
    </citation>
    <scope>NUCLEOTIDE SEQUENCE</scope>
    <source>
        <strain evidence="4">QA-1986 374</strain>
    </source>
</reference>
<dbReference type="PROSITE" id="PS50943">
    <property type="entry name" value="HTH_CROC1"/>
    <property type="match status" value="1"/>
</dbReference>
<dbReference type="Gene3D" id="1.10.260.40">
    <property type="entry name" value="lambda repressor-like DNA-binding domains"/>
    <property type="match status" value="1"/>
</dbReference>
<feature type="transmembrane region" description="Helical" evidence="2">
    <location>
        <begin position="90"/>
        <end position="108"/>
    </location>
</feature>
<sequence>MALGINIRNKRKSLNLSQEYIAEQLQVSRQAVSKWEMGQSEPSTNNLIKLAELFSCDITEILSQEQTDERKVIDNQMKQETKTVIEPKNWYFSSIHLILTIILFSNSFTSYENAVFKTVGFLLIVNISCFCSEYLVIKYYQMNQQTNFKKGYVLFIGYQTFITVILFVIAKFLF</sequence>
<evidence type="ECO:0000313" key="4">
    <source>
        <dbReference type="EMBL" id="UUI03503.1"/>
    </source>
</evidence>
<protein>
    <submittedName>
        <fullName evidence="4">Helix-turn-helix transcriptional regulator</fullName>
    </submittedName>
</protein>
<dbReference type="Pfam" id="PF01381">
    <property type="entry name" value="HTH_3"/>
    <property type="match status" value="1"/>
</dbReference>
<evidence type="ECO:0000313" key="5">
    <source>
        <dbReference type="Proteomes" id="UP001059773"/>
    </source>
</evidence>
<feature type="transmembrane region" description="Helical" evidence="2">
    <location>
        <begin position="152"/>
        <end position="173"/>
    </location>
</feature>
<keyword evidence="5" id="KW-1185">Reference proteome</keyword>
<feature type="domain" description="HTH cro/C1-type" evidence="3">
    <location>
        <begin position="7"/>
        <end position="61"/>
    </location>
</feature>
<proteinExistence type="predicted"/>
<organism evidence="4 5">
    <name type="scientific">Oceanobacillus jeddahense</name>
    <dbReference type="NCBI Taxonomy" id="1462527"/>
    <lineage>
        <taxon>Bacteria</taxon>
        <taxon>Bacillati</taxon>
        <taxon>Bacillota</taxon>
        <taxon>Bacilli</taxon>
        <taxon>Bacillales</taxon>
        <taxon>Bacillaceae</taxon>
        <taxon>Oceanobacillus</taxon>
    </lineage>
</organism>
<dbReference type="Proteomes" id="UP001059773">
    <property type="component" value="Chromosome"/>
</dbReference>
<dbReference type="InterPro" id="IPR001387">
    <property type="entry name" value="Cro/C1-type_HTH"/>
</dbReference>
<evidence type="ECO:0000256" key="1">
    <source>
        <dbReference type="ARBA" id="ARBA00023125"/>
    </source>
</evidence>
<name>A0ABY5JWF5_9BACI</name>
<dbReference type="InterPro" id="IPR010982">
    <property type="entry name" value="Lambda_DNA-bd_dom_sf"/>
</dbReference>
<keyword evidence="1" id="KW-0238">DNA-binding</keyword>
<dbReference type="SUPFAM" id="SSF47413">
    <property type="entry name" value="lambda repressor-like DNA-binding domains"/>
    <property type="match status" value="1"/>
</dbReference>
<accession>A0ABY5JWF5</accession>
<keyword evidence="2" id="KW-0812">Transmembrane</keyword>
<dbReference type="RefSeq" id="WP_256708568.1">
    <property type="nucleotide sequence ID" value="NZ_CP101914.1"/>
</dbReference>
<keyword evidence="2" id="KW-0472">Membrane</keyword>
<feature type="transmembrane region" description="Helical" evidence="2">
    <location>
        <begin position="120"/>
        <end position="140"/>
    </location>
</feature>
<dbReference type="PANTHER" id="PTHR46558">
    <property type="entry name" value="TRACRIPTIONAL REGULATORY PROTEIN-RELATED-RELATED"/>
    <property type="match status" value="1"/>
</dbReference>
<gene>
    <name evidence="4" type="ORF">NP439_02060</name>
</gene>
<dbReference type="SMART" id="SM00530">
    <property type="entry name" value="HTH_XRE"/>
    <property type="match status" value="1"/>
</dbReference>
<evidence type="ECO:0000259" key="3">
    <source>
        <dbReference type="PROSITE" id="PS50943"/>
    </source>
</evidence>
<evidence type="ECO:0000256" key="2">
    <source>
        <dbReference type="SAM" id="Phobius"/>
    </source>
</evidence>
<keyword evidence="2" id="KW-1133">Transmembrane helix</keyword>
<dbReference type="CDD" id="cd00093">
    <property type="entry name" value="HTH_XRE"/>
    <property type="match status" value="1"/>
</dbReference>